<keyword evidence="2" id="KW-1185">Reference proteome</keyword>
<dbReference type="RefSeq" id="WP_079735885.1">
    <property type="nucleotide sequence ID" value="NZ_LT670848.1"/>
</dbReference>
<reference evidence="2" key="1">
    <citation type="submission" date="2016-11" db="EMBL/GenBank/DDBJ databases">
        <authorList>
            <person name="Varghese N."/>
            <person name="Submissions S."/>
        </authorList>
    </citation>
    <scope>NUCLEOTIDE SEQUENCE [LARGE SCALE GENOMIC DNA]</scope>
    <source>
        <strain evidence="2">ACAM 48</strain>
    </source>
</reference>
<sequence>MKHFYCLFFSLAFLFLACQKKEVNTQENKNPVDSVSYFYEKAKKTDFIPQKISFFNKGLEQAQQSSDTLLALLLDHKIYYHNRLKEYDSALLFADSLQRVAKFQKDTGSIALSFYRKAVINRYLDNQEAVFKNAFEARKRYLQLGDSTKAARRTLEMAIAQSRMQDYTGSQESATEALQWQLSKTEMGCKMWKTVFFL</sequence>
<name>A0A1M7N7V4_9FLAO</name>
<proteinExistence type="predicted"/>
<evidence type="ECO:0000313" key="1">
    <source>
        <dbReference type="EMBL" id="SHM99138.1"/>
    </source>
</evidence>
<accession>A0A1M7N7V4</accession>
<organism evidence="1 2">
    <name type="scientific">Salegentibacter salegens</name>
    <dbReference type="NCBI Taxonomy" id="143223"/>
    <lineage>
        <taxon>Bacteria</taxon>
        <taxon>Pseudomonadati</taxon>
        <taxon>Bacteroidota</taxon>
        <taxon>Flavobacteriia</taxon>
        <taxon>Flavobacteriales</taxon>
        <taxon>Flavobacteriaceae</taxon>
        <taxon>Salegentibacter</taxon>
    </lineage>
</organism>
<gene>
    <name evidence="1" type="ORF">SAMN05878281_2910</name>
</gene>
<evidence type="ECO:0008006" key="3">
    <source>
        <dbReference type="Google" id="ProtNLM"/>
    </source>
</evidence>
<dbReference type="Proteomes" id="UP000190235">
    <property type="component" value="Chromosome I"/>
</dbReference>
<dbReference type="OrthoDB" id="943406at2"/>
<evidence type="ECO:0000313" key="2">
    <source>
        <dbReference type="Proteomes" id="UP000190235"/>
    </source>
</evidence>
<dbReference type="STRING" id="143223.SAMN05878281_2910"/>
<dbReference type="EMBL" id="LT670848">
    <property type="protein sequence ID" value="SHM99138.1"/>
    <property type="molecule type" value="Genomic_DNA"/>
</dbReference>
<dbReference type="PROSITE" id="PS51257">
    <property type="entry name" value="PROKAR_LIPOPROTEIN"/>
    <property type="match status" value="1"/>
</dbReference>
<dbReference type="AlphaFoldDB" id="A0A1M7N7V4"/>
<protein>
    <recommendedName>
        <fullName evidence="3">Tetratricopeptide repeat-containing protein</fullName>
    </recommendedName>
</protein>